<dbReference type="InterPro" id="IPR051418">
    <property type="entry name" value="Spondin/Thrombospondin_T1"/>
</dbReference>
<dbReference type="PROSITE" id="PS50092">
    <property type="entry name" value="TSP1"/>
    <property type="match status" value="13"/>
</dbReference>
<protein>
    <recommendedName>
        <fullName evidence="4">Spondin-like TSP1 domain-containing protein</fullName>
    </recommendedName>
</protein>
<dbReference type="PANTHER" id="PTHR11311">
    <property type="entry name" value="SPONDIN"/>
    <property type="match status" value="1"/>
</dbReference>
<comment type="caution">
    <text evidence="5">The sequence shown here is derived from an EMBL/GenBank/DDBJ whole genome shotgun (WGS) entry which is preliminary data.</text>
</comment>
<dbReference type="InterPro" id="IPR000884">
    <property type="entry name" value="TSP1_rpt"/>
</dbReference>
<dbReference type="Gene3D" id="2.20.100.10">
    <property type="entry name" value="Thrombospondin type-1 (TSP1) repeat"/>
    <property type="match status" value="12"/>
</dbReference>
<evidence type="ECO:0000256" key="1">
    <source>
        <dbReference type="ARBA" id="ARBA00022729"/>
    </source>
</evidence>
<feature type="domain" description="Spondin-like TSP1" evidence="4">
    <location>
        <begin position="157"/>
        <end position="209"/>
    </location>
</feature>
<gene>
    <name evidence="5" type="ORF">EVOR1521_LOCUS17993</name>
</gene>
<keyword evidence="1" id="KW-0732">Signal</keyword>
<evidence type="ECO:0000259" key="4">
    <source>
        <dbReference type="Pfam" id="PF19028"/>
    </source>
</evidence>
<dbReference type="Proteomes" id="UP001178507">
    <property type="component" value="Unassembled WGS sequence"/>
</dbReference>
<dbReference type="InterPro" id="IPR036383">
    <property type="entry name" value="TSP1_rpt_sf"/>
</dbReference>
<dbReference type="InterPro" id="IPR044004">
    <property type="entry name" value="TSP1_spondin_dom"/>
</dbReference>
<dbReference type="Pfam" id="PF19028">
    <property type="entry name" value="TSP1_spondin"/>
    <property type="match status" value="4"/>
</dbReference>
<sequence>MQQHACHYQANSCAVLCSDIEKHQADCPSTNTYCPDGAEPRPCVFSDWSEWSPPVGCTGICTRTRVISQQNSCGGAACEGPLHDSDFCDGAASCSDGPQDCELGPWGAWSACNANVTYQRERRRGVSVLPARGGSECDGALLETQDCGSTAAESTDCELSPWMEWSPCTKTCAGGQRGRLRTIERHAQNGGRHCADTLGETAPCNTGSCGSEDGPSDCALGDWSAWSSCTVAEEKHRSREIIQSASQDGKACTGSVLEVLACSQGSTPKSATNCSLSVWSEWQLCDRSCGGGQTIRSRSIAMEAAAGGALCSGALQETASCNTVDCSLYHQPCRPSAWSDWGTCSCSPGSATRTRTYSQADLGGQACDLVLSETKPCANTANEAWQQCEVQDCTISPWSEWRDCTKTCTGGMTERDRHVVQHATVGGKPCNFEQNHLLEVKSCGEGACNVESNCQDGEWGDWEGWSECTKTCRGGFRLAQRRVIQEANACGKPAEGVATKIESCNDGLICSGAVDCELTEWSDWSACHAPCTGMRERSRGIKVHPLNGGVPCGSEDKATSLSQMEHCPADPGTTCDTPDPDGCNFSTWSSWSECSVSCDGGQMSRSREVLAGADGSWYPCEGETSELAPCSTQSCGSKVDCEYGDWSEWGNCTKCGGQAFRSRTIMQQPSFGGLECEASETMQTERCARECGEPVYWCVWGNWSNFSSCTKTCGVGIHFRKRMLSMTDKEPSHPLAVASSEKDCSGEMVDIQQCPTLPQCDACTPKDCVLGDWSDWSSPLCEGICTRSRQVLTPNNECGKPCEGTLNSTKPCNADCHRE</sequence>
<dbReference type="PANTHER" id="PTHR11311:SF15">
    <property type="entry name" value="SPONDIN-2"/>
    <property type="match status" value="1"/>
</dbReference>
<evidence type="ECO:0000313" key="5">
    <source>
        <dbReference type="EMBL" id="CAJ1393048.1"/>
    </source>
</evidence>
<feature type="domain" description="Spondin-like TSP1" evidence="4">
    <location>
        <begin position="274"/>
        <end position="326"/>
    </location>
</feature>
<feature type="domain" description="Spondin-like TSP1" evidence="4">
    <location>
        <begin position="393"/>
        <end position="448"/>
    </location>
</feature>
<dbReference type="SUPFAM" id="SSF82895">
    <property type="entry name" value="TSP-1 type 1 repeat"/>
    <property type="match status" value="11"/>
</dbReference>
<dbReference type="AlphaFoldDB" id="A0AA36IUE2"/>
<accession>A0AA36IUE2</accession>
<dbReference type="Pfam" id="PF00090">
    <property type="entry name" value="TSP_1"/>
    <property type="match status" value="9"/>
</dbReference>
<keyword evidence="6" id="KW-1185">Reference proteome</keyword>
<evidence type="ECO:0000256" key="3">
    <source>
        <dbReference type="ARBA" id="ARBA00023180"/>
    </source>
</evidence>
<evidence type="ECO:0000313" key="6">
    <source>
        <dbReference type="Proteomes" id="UP001178507"/>
    </source>
</evidence>
<evidence type="ECO:0000256" key="2">
    <source>
        <dbReference type="ARBA" id="ARBA00023157"/>
    </source>
</evidence>
<keyword evidence="3" id="KW-0325">Glycoprotein</keyword>
<organism evidence="5 6">
    <name type="scientific">Effrenium voratum</name>
    <dbReference type="NCBI Taxonomy" id="2562239"/>
    <lineage>
        <taxon>Eukaryota</taxon>
        <taxon>Sar</taxon>
        <taxon>Alveolata</taxon>
        <taxon>Dinophyceae</taxon>
        <taxon>Suessiales</taxon>
        <taxon>Symbiodiniaceae</taxon>
        <taxon>Effrenium</taxon>
    </lineage>
</organism>
<name>A0AA36IUE2_9DINO</name>
<dbReference type="SMART" id="SM00209">
    <property type="entry name" value="TSP1"/>
    <property type="match status" value="13"/>
</dbReference>
<reference evidence="5" key="1">
    <citation type="submission" date="2023-08" db="EMBL/GenBank/DDBJ databases">
        <authorList>
            <person name="Chen Y."/>
            <person name="Shah S."/>
            <person name="Dougan E. K."/>
            <person name="Thang M."/>
            <person name="Chan C."/>
        </authorList>
    </citation>
    <scope>NUCLEOTIDE SEQUENCE</scope>
</reference>
<proteinExistence type="predicted"/>
<dbReference type="EMBL" id="CAUJNA010002464">
    <property type="protein sequence ID" value="CAJ1393048.1"/>
    <property type="molecule type" value="Genomic_DNA"/>
</dbReference>
<keyword evidence="2" id="KW-1015">Disulfide bond</keyword>
<feature type="domain" description="Spondin-like TSP1" evidence="4">
    <location>
        <begin position="516"/>
        <end position="558"/>
    </location>
</feature>
<feature type="non-terminal residue" evidence="5">
    <location>
        <position position="819"/>
    </location>
</feature>